<dbReference type="InterPro" id="IPR008271">
    <property type="entry name" value="Ser/Thr_kinase_AS"/>
</dbReference>
<keyword evidence="14" id="KW-1185">Reference proteome</keyword>
<evidence type="ECO:0000256" key="10">
    <source>
        <dbReference type="ARBA" id="ARBA00048679"/>
    </source>
</evidence>
<evidence type="ECO:0000256" key="1">
    <source>
        <dbReference type="ARBA" id="ARBA00009903"/>
    </source>
</evidence>
<evidence type="ECO:0000259" key="11">
    <source>
        <dbReference type="PROSITE" id="PS50011"/>
    </source>
</evidence>
<feature type="domain" description="Protein kinase" evidence="11">
    <location>
        <begin position="336"/>
        <end position="629"/>
    </location>
</feature>
<dbReference type="SMART" id="SM00133">
    <property type="entry name" value="S_TK_X"/>
    <property type="match status" value="1"/>
</dbReference>
<dbReference type="InterPro" id="IPR000961">
    <property type="entry name" value="AGC-kinase_C"/>
</dbReference>
<evidence type="ECO:0000256" key="3">
    <source>
        <dbReference type="ARBA" id="ARBA00022527"/>
    </source>
</evidence>
<comment type="caution">
    <text evidence="13">The sequence shown here is derived from an EMBL/GenBank/DDBJ whole genome shotgun (WGS) entry which is preliminary data.</text>
</comment>
<dbReference type="STRING" id="1754191.A0A1Y1VJ37"/>
<proteinExistence type="inferred from homology"/>
<accession>A0A1Y1VJ37</accession>
<sequence>MFHKNTQLESKFKELETNAFSINFEEKKSKNEMMNNLTFIPRTKSWLLQQFNNNIISNNKTPVKSVEKLNFSQNINNKTFNNKEILKKKTLKSNENITINENILKTSKDLVKSNETDATIQNIGQKDITEPRMIILSTNEEYFSKSNSNETNLLNSTDISIYPNLSVRCASDTNLNFIPKNNKNLSNKFGSVKDLSLGEDFEPKSDIKDEIKVENKVFLNKDIPTFQSKNHHSVLNHISSSLAIINENEESFENDNANKYRKNKHILKTSSIQNLKIENEDNPKDVSCHLSNLSDDKFFCSFKSQQLINSNEKVFRRCYSSSSMKTSHSEVGPSDFEKIKLLGRGDVGKVYLVRKKGTDSYYALKVLSKNEMIKRNKVKRALTEQEILASANHPFIITLYHSFQSKNNIYFCMEFCAGGEFFRALQTHKGKCLSENAAKFYAAEVTCALEYLHLLGYIYRDLKPENILLHASGHIMLTDFDLSKLSFSPGNPTIKRASHFFNSGSPKSQTIIDTKSCTANIRTNSFVGTEEYIAPEVIKGDGHTSMVDWWTLGILIYEMIYSTTPFKGITRNETFNNILNKDVQFPETNRYSKISSHAKNLMKKLLIKDEYKRLGVKSGASDIKSHSFFKGINWALLRNIKPPIIPNIKTSFDTSNFRNITENISFDIENDKSLSETTFDDPFKDFNSVTLHYDNN</sequence>
<dbReference type="Pfam" id="PF00069">
    <property type="entry name" value="Pkinase"/>
    <property type="match status" value="1"/>
</dbReference>
<keyword evidence="3" id="KW-0723">Serine/threonine-protein kinase</keyword>
<dbReference type="InterPro" id="IPR011009">
    <property type="entry name" value="Kinase-like_dom_sf"/>
</dbReference>
<reference evidence="13 14" key="2">
    <citation type="submission" date="2016-08" db="EMBL/GenBank/DDBJ databases">
        <title>Pervasive Adenine N6-methylation of Active Genes in Fungi.</title>
        <authorList>
            <consortium name="DOE Joint Genome Institute"/>
            <person name="Mondo S.J."/>
            <person name="Dannebaum R.O."/>
            <person name="Kuo R.C."/>
            <person name="Labutti K."/>
            <person name="Haridas S."/>
            <person name="Kuo A."/>
            <person name="Salamov A."/>
            <person name="Ahrendt S.R."/>
            <person name="Lipzen A."/>
            <person name="Sullivan W."/>
            <person name="Andreopoulos W.B."/>
            <person name="Clum A."/>
            <person name="Lindquist E."/>
            <person name="Daum C."/>
            <person name="Ramamoorthy G.K."/>
            <person name="Gryganskyi A."/>
            <person name="Culley D."/>
            <person name="Magnuson J.K."/>
            <person name="James T.Y."/>
            <person name="O'Malley M.A."/>
            <person name="Stajich J.E."/>
            <person name="Spatafora J.W."/>
            <person name="Visel A."/>
            <person name="Grigoriev I.V."/>
        </authorList>
    </citation>
    <scope>NUCLEOTIDE SEQUENCE [LARGE SCALE GENOMIC DNA]</scope>
    <source>
        <strain evidence="14">finn</strain>
    </source>
</reference>
<dbReference type="FunFam" id="3.30.200.20:FF:000524">
    <property type="entry name" value="Non-specific serine/threonine protein kinase"/>
    <property type="match status" value="1"/>
</dbReference>
<dbReference type="PROSITE" id="PS50011">
    <property type="entry name" value="PROTEIN_KINASE_DOM"/>
    <property type="match status" value="1"/>
</dbReference>
<evidence type="ECO:0000313" key="13">
    <source>
        <dbReference type="EMBL" id="ORX57733.1"/>
    </source>
</evidence>
<keyword evidence="7 13" id="KW-0418">Kinase</keyword>
<keyword evidence="4" id="KW-0597">Phosphoprotein</keyword>
<feature type="domain" description="AGC-kinase C-terminal" evidence="12">
    <location>
        <begin position="630"/>
        <end position="696"/>
    </location>
</feature>
<evidence type="ECO:0000256" key="7">
    <source>
        <dbReference type="ARBA" id="ARBA00022777"/>
    </source>
</evidence>
<dbReference type="EMBL" id="MCFH01000005">
    <property type="protein sequence ID" value="ORX57733.1"/>
    <property type="molecule type" value="Genomic_DNA"/>
</dbReference>
<dbReference type="OrthoDB" id="432483at2759"/>
<comment type="similarity">
    <text evidence="1">Belongs to the protein kinase superfamily. AGC Ser/Thr protein kinase family.</text>
</comment>
<evidence type="ECO:0000259" key="12">
    <source>
        <dbReference type="PROSITE" id="PS51285"/>
    </source>
</evidence>
<evidence type="ECO:0000256" key="5">
    <source>
        <dbReference type="ARBA" id="ARBA00022679"/>
    </source>
</evidence>
<evidence type="ECO:0000256" key="6">
    <source>
        <dbReference type="ARBA" id="ARBA00022741"/>
    </source>
</evidence>
<comment type="catalytic activity">
    <reaction evidence="9">
        <text>L-threonyl-[protein] + ATP = O-phospho-L-threonyl-[protein] + ADP + H(+)</text>
        <dbReference type="Rhea" id="RHEA:46608"/>
        <dbReference type="Rhea" id="RHEA-COMP:11060"/>
        <dbReference type="Rhea" id="RHEA-COMP:11605"/>
        <dbReference type="ChEBI" id="CHEBI:15378"/>
        <dbReference type="ChEBI" id="CHEBI:30013"/>
        <dbReference type="ChEBI" id="CHEBI:30616"/>
        <dbReference type="ChEBI" id="CHEBI:61977"/>
        <dbReference type="ChEBI" id="CHEBI:456216"/>
        <dbReference type="EC" id="2.7.11.1"/>
    </reaction>
</comment>
<gene>
    <name evidence="13" type="ORF">BCR36DRAFT_409212</name>
</gene>
<dbReference type="Gene3D" id="3.30.200.20">
    <property type="entry name" value="Phosphorylase Kinase, domain 1"/>
    <property type="match status" value="1"/>
</dbReference>
<dbReference type="GO" id="GO:0004674">
    <property type="term" value="F:protein serine/threonine kinase activity"/>
    <property type="evidence" value="ECO:0007669"/>
    <property type="project" value="UniProtKB-KW"/>
</dbReference>
<keyword evidence="6" id="KW-0547">Nucleotide-binding</keyword>
<dbReference type="Proteomes" id="UP000193719">
    <property type="component" value="Unassembled WGS sequence"/>
</dbReference>
<organism evidence="13 14">
    <name type="scientific">Piromyces finnis</name>
    <dbReference type="NCBI Taxonomy" id="1754191"/>
    <lineage>
        <taxon>Eukaryota</taxon>
        <taxon>Fungi</taxon>
        <taxon>Fungi incertae sedis</taxon>
        <taxon>Chytridiomycota</taxon>
        <taxon>Chytridiomycota incertae sedis</taxon>
        <taxon>Neocallimastigomycetes</taxon>
        <taxon>Neocallimastigales</taxon>
        <taxon>Neocallimastigaceae</taxon>
        <taxon>Piromyces</taxon>
    </lineage>
</organism>
<evidence type="ECO:0000256" key="4">
    <source>
        <dbReference type="ARBA" id="ARBA00022553"/>
    </source>
</evidence>
<evidence type="ECO:0000313" key="14">
    <source>
        <dbReference type="Proteomes" id="UP000193719"/>
    </source>
</evidence>
<dbReference type="Gene3D" id="1.10.510.10">
    <property type="entry name" value="Transferase(Phosphotransferase) domain 1"/>
    <property type="match status" value="1"/>
</dbReference>
<dbReference type="CDD" id="cd05574">
    <property type="entry name" value="STKc_phototropin_like"/>
    <property type="match status" value="1"/>
</dbReference>
<dbReference type="SMART" id="SM00220">
    <property type="entry name" value="S_TKc"/>
    <property type="match status" value="1"/>
</dbReference>
<keyword evidence="8" id="KW-0067">ATP-binding</keyword>
<keyword evidence="5" id="KW-0808">Transferase</keyword>
<dbReference type="AlphaFoldDB" id="A0A1Y1VJ37"/>
<dbReference type="PANTHER" id="PTHR45637">
    <property type="entry name" value="FLIPPASE KINASE 1-RELATED"/>
    <property type="match status" value="1"/>
</dbReference>
<dbReference type="EC" id="2.7.11.1" evidence="2"/>
<dbReference type="SUPFAM" id="SSF56112">
    <property type="entry name" value="Protein kinase-like (PK-like)"/>
    <property type="match status" value="1"/>
</dbReference>
<dbReference type="PROSITE" id="PS00108">
    <property type="entry name" value="PROTEIN_KINASE_ST"/>
    <property type="match status" value="1"/>
</dbReference>
<comment type="catalytic activity">
    <reaction evidence="10">
        <text>L-seryl-[protein] + ATP = O-phospho-L-seryl-[protein] + ADP + H(+)</text>
        <dbReference type="Rhea" id="RHEA:17989"/>
        <dbReference type="Rhea" id="RHEA-COMP:9863"/>
        <dbReference type="Rhea" id="RHEA-COMP:11604"/>
        <dbReference type="ChEBI" id="CHEBI:15378"/>
        <dbReference type="ChEBI" id="CHEBI:29999"/>
        <dbReference type="ChEBI" id="CHEBI:30616"/>
        <dbReference type="ChEBI" id="CHEBI:83421"/>
        <dbReference type="ChEBI" id="CHEBI:456216"/>
        <dbReference type="EC" id="2.7.11.1"/>
    </reaction>
</comment>
<evidence type="ECO:0000256" key="8">
    <source>
        <dbReference type="ARBA" id="ARBA00022840"/>
    </source>
</evidence>
<evidence type="ECO:0000256" key="9">
    <source>
        <dbReference type="ARBA" id="ARBA00047899"/>
    </source>
</evidence>
<protein>
    <recommendedName>
        <fullName evidence="2">non-specific serine/threonine protein kinase</fullName>
        <ecNumber evidence="2">2.7.11.1</ecNumber>
    </recommendedName>
</protein>
<name>A0A1Y1VJ37_9FUNG</name>
<dbReference type="GO" id="GO:0005524">
    <property type="term" value="F:ATP binding"/>
    <property type="evidence" value="ECO:0007669"/>
    <property type="project" value="UniProtKB-KW"/>
</dbReference>
<dbReference type="PROSITE" id="PS51285">
    <property type="entry name" value="AGC_KINASE_CTER"/>
    <property type="match status" value="1"/>
</dbReference>
<reference evidence="13 14" key="1">
    <citation type="submission" date="2016-08" db="EMBL/GenBank/DDBJ databases">
        <title>Genomes of anaerobic fungi encode conserved fungal cellulosomes for biomass hydrolysis.</title>
        <authorList>
            <consortium name="DOE Joint Genome Institute"/>
            <person name="Haitjema C.H."/>
            <person name="Gilmore S.P."/>
            <person name="Henske J.K."/>
            <person name="Solomon K.V."/>
            <person name="De Groot R."/>
            <person name="Kuo A."/>
            <person name="Mondo S.J."/>
            <person name="Salamov A.A."/>
            <person name="Labutti K."/>
            <person name="Zhao Z."/>
            <person name="Chiniquy J."/>
            <person name="Barry K."/>
            <person name="Brewer H.M."/>
            <person name="Purvine S.O."/>
            <person name="Wright A.T."/>
            <person name="Boxma B."/>
            <person name="Van Alen T."/>
            <person name="Hackstein J.H."/>
            <person name="Baker S.E."/>
            <person name="Grigoriev I.V."/>
            <person name="O'Malley M.A."/>
        </authorList>
    </citation>
    <scope>NUCLEOTIDE SEQUENCE [LARGE SCALE GENOMIC DNA]</scope>
    <source>
        <strain evidence="14">finn</strain>
    </source>
</reference>
<dbReference type="InterPro" id="IPR000719">
    <property type="entry name" value="Prot_kinase_dom"/>
</dbReference>
<evidence type="ECO:0000256" key="2">
    <source>
        <dbReference type="ARBA" id="ARBA00012513"/>
    </source>
</evidence>